<feature type="transmembrane region" description="Helical" evidence="6">
    <location>
        <begin position="106"/>
        <end position="129"/>
    </location>
</feature>
<dbReference type="PROSITE" id="PS51012">
    <property type="entry name" value="ABC_TM2"/>
    <property type="match status" value="1"/>
</dbReference>
<dbReference type="PANTHER" id="PTHR43229:SF3">
    <property type="entry name" value="ABC-TYPE MULTIDRUG TRANSPORT SYSTEM, PERMEASE COMPONENT"/>
    <property type="match status" value="1"/>
</dbReference>
<feature type="transmembrane region" description="Helical" evidence="6">
    <location>
        <begin position="173"/>
        <end position="192"/>
    </location>
</feature>
<dbReference type="EMBL" id="QYYH01000030">
    <property type="protein sequence ID" value="RJY18162.1"/>
    <property type="molecule type" value="Genomic_DNA"/>
</dbReference>
<organism evidence="8 9">
    <name type="scientific">Parashewanella spongiae</name>
    <dbReference type="NCBI Taxonomy" id="342950"/>
    <lineage>
        <taxon>Bacteria</taxon>
        <taxon>Pseudomonadati</taxon>
        <taxon>Pseudomonadota</taxon>
        <taxon>Gammaproteobacteria</taxon>
        <taxon>Alteromonadales</taxon>
        <taxon>Shewanellaceae</taxon>
        <taxon>Parashewanella</taxon>
    </lineage>
</organism>
<protein>
    <recommendedName>
        <fullName evidence="6">Transport permease protein</fullName>
    </recommendedName>
</protein>
<comment type="subcellular location">
    <subcellularLocation>
        <location evidence="6">Cell inner membrane</location>
        <topology evidence="6">Multi-pass membrane protein</topology>
    </subcellularLocation>
    <subcellularLocation>
        <location evidence="1">Membrane</location>
        <topology evidence="1">Multi-pass membrane protein</topology>
    </subcellularLocation>
</comment>
<evidence type="ECO:0000259" key="7">
    <source>
        <dbReference type="PROSITE" id="PS51012"/>
    </source>
</evidence>
<dbReference type="Proteomes" id="UP000273022">
    <property type="component" value="Unassembled WGS sequence"/>
</dbReference>
<feature type="domain" description="ABC transmembrane type-2" evidence="7">
    <location>
        <begin position="27"/>
        <end position="252"/>
    </location>
</feature>
<dbReference type="PIRSF" id="PIRSF006648">
    <property type="entry name" value="DrrB"/>
    <property type="match status" value="1"/>
</dbReference>
<comment type="similarity">
    <text evidence="2 6">Belongs to the ABC-2 integral membrane protein family.</text>
</comment>
<dbReference type="GO" id="GO:0043190">
    <property type="term" value="C:ATP-binding cassette (ABC) transporter complex"/>
    <property type="evidence" value="ECO:0007669"/>
    <property type="project" value="InterPro"/>
</dbReference>
<keyword evidence="6" id="KW-0813">Transport</keyword>
<dbReference type="InterPro" id="IPR047817">
    <property type="entry name" value="ABC2_TM_bact-type"/>
</dbReference>
<reference evidence="8 9" key="1">
    <citation type="submission" date="2018-09" db="EMBL/GenBank/DDBJ databases">
        <title>Phylogeny of the Shewanellaceae, and recommendation for two new genera, Pseudoshewanella and Parashewanella.</title>
        <authorList>
            <person name="Wang G."/>
        </authorList>
    </citation>
    <scope>NUCLEOTIDE SEQUENCE [LARGE SCALE GENOMIC DNA]</scope>
    <source>
        <strain evidence="8 9">KCTC 22492</strain>
    </source>
</reference>
<dbReference type="OrthoDB" id="9786643at2"/>
<evidence type="ECO:0000256" key="4">
    <source>
        <dbReference type="ARBA" id="ARBA00022989"/>
    </source>
</evidence>
<evidence type="ECO:0000313" key="9">
    <source>
        <dbReference type="Proteomes" id="UP000273022"/>
    </source>
</evidence>
<dbReference type="AlphaFoldDB" id="A0A3A6TYJ2"/>
<evidence type="ECO:0000256" key="6">
    <source>
        <dbReference type="RuleBase" id="RU361157"/>
    </source>
</evidence>
<evidence type="ECO:0000256" key="2">
    <source>
        <dbReference type="ARBA" id="ARBA00007783"/>
    </source>
</evidence>
<keyword evidence="3 6" id="KW-0812">Transmembrane</keyword>
<gene>
    <name evidence="8" type="ORF">D5R81_06545</name>
</gene>
<sequence length="255" mass="28144">MSTLTANKVSLFRIFFMESKAELQRLIRTPAFSLPTILFPVMFYVFFGVVFSKNPSSAPTYLMITYCVFGIVGPALFSFGVGIAVERGQGWFHLKEVSPMPASAYIVSRIVLSAIFAVIIVLILFMIGATLGNVELPLIKWLSLAGIFVFGSLPFCAIGMTLGLYLKANSAAAIINLIYLPMSFLSGLWIPINMMPKALQEIANVFPPYHLAQLGLKIIDMDAGGSIIKHISILVLYSLVFSYLAIKTYYRKNKS</sequence>
<feature type="transmembrane region" description="Helical" evidence="6">
    <location>
        <begin position="32"/>
        <end position="51"/>
    </location>
</feature>
<feature type="transmembrane region" description="Helical" evidence="6">
    <location>
        <begin position="141"/>
        <end position="166"/>
    </location>
</feature>
<evidence type="ECO:0000256" key="1">
    <source>
        <dbReference type="ARBA" id="ARBA00004141"/>
    </source>
</evidence>
<feature type="transmembrane region" description="Helical" evidence="6">
    <location>
        <begin position="227"/>
        <end position="246"/>
    </location>
</feature>
<dbReference type="RefSeq" id="WP_121852854.1">
    <property type="nucleotide sequence ID" value="NZ_JAKILH010000028.1"/>
</dbReference>
<evidence type="ECO:0000256" key="3">
    <source>
        <dbReference type="ARBA" id="ARBA00022692"/>
    </source>
</evidence>
<evidence type="ECO:0000256" key="5">
    <source>
        <dbReference type="ARBA" id="ARBA00023136"/>
    </source>
</evidence>
<keyword evidence="9" id="KW-1185">Reference proteome</keyword>
<keyword evidence="6" id="KW-1003">Cell membrane</keyword>
<evidence type="ECO:0000313" key="8">
    <source>
        <dbReference type="EMBL" id="RJY18162.1"/>
    </source>
</evidence>
<keyword evidence="4 6" id="KW-1133">Transmembrane helix</keyword>
<dbReference type="InterPro" id="IPR013525">
    <property type="entry name" value="ABC2_TM"/>
</dbReference>
<dbReference type="GO" id="GO:0140359">
    <property type="term" value="F:ABC-type transporter activity"/>
    <property type="evidence" value="ECO:0007669"/>
    <property type="project" value="InterPro"/>
</dbReference>
<dbReference type="InterPro" id="IPR051784">
    <property type="entry name" value="Nod_factor_ABC_transporter"/>
</dbReference>
<dbReference type="Pfam" id="PF01061">
    <property type="entry name" value="ABC2_membrane"/>
    <property type="match status" value="1"/>
</dbReference>
<keyword evidence="5 6" id="KW-0472">Membrane</keyword>
<comment type="caution">
    <text evidence="8">The sequence shown here is derived from an EMBL/GenBank/DDBJ whole genome shotgun (WGS) entry which is preliminary data.</text>
</comment>
<dbReference type="InterPro" id="IPR000412">
    <property type="entry name" value="ABC_2_transport"/>
</dbReference>
<accession>A0A3A6TYJ2</accession>
<name>A0A3A6TYJ2_9GAMM</name>
<proteinExistence type="inferred from homology"/>
<dbReference type="PANTHER" id="PTHR43229">
    <property type="entry name" value="NODULATION PROTEIN J"/>
    <property type="match status" value="1"/>
</dbReference>
<feature type="transmembrane region" description="Helical" evidence="6">
    <location>
        <begin position="63"/>
        <end position="85"/>
    </location>
</feature>